<dbReference type="SUPFAM" id="SSF144091">
    <property type="entry name" value="Rhomboid-like"/>
    <property type="match status" value="1"/>
</dbReference>
<evidence type="ECO:0000256" key="3">
    <source>
        <dbReference type="ARBA" id="ARBA00022692"/>
    </source>
</evidence>
<evidence type="ECO:0000313" key="10">
    <source>
        <dbReference type="Proteomes" id="UP001302676"/>
    </source>
</evidence>
<comment type="subcellular location">
    <subcellularLocation>
        <location evidence="1 7">Endoplasmic reticulum membrane</location>
        <topology evidence="1 7">Multi-pass membrane protein</topology>
    </subcellularLocation>
</comment>
<evidence type="ECO:0000256" key="4">
    <source>
        <dbReference type="ARBA" id="ARBA00022824"/>
    </source>
</evidence>
<dbReference type="InterPro" id="IPR035952">
    <property type="entry name" value="Rhomboid-like_sf"/>
</dbReference>
<feature type="region of interest" description="Disordered" evidence="8">
    <location>
        <begin position="221"/>
        <end position="267"/>
    </location>
</feature>
<comment type="caution">
    <text evidence="9">The sequence shown here is derived from an EMBL/GenBank/DDBJ whole genome shotgun (WGS) entry which is preliminary data.</text>
</comment>
<dbReference type="EMBL" id="MU853557">
    <property type="protein sequence ID" value="KAK4147080.1"/>
    <property type="molecule type" value="Genomic_DNA"/>
</dbReference>
<dbReference type="GO" id="GO:0005789">
    <property type="term" value="C:endoplasmic reticulum membrane"/>
    <property type="evidence" value="ECO:0007669"/>
    <property type="project" value="UniProtKB-SubCell"/>
</dbReference>
<keyword evidence="6 7" id="KW-0472">Membrane</keyword>
<dbReference type="GO" id="GO:0006950">
    <property type="term" value="P:response to stress"/>
    <property type="evidence" value="ECO:0007669"/>
    <property type="project" value="UniProtKB-ARBA"/>
</dbReference>
<dbReference type="PANTHER" id="PTHR11009">
    <property type="entry name" value="DER1-LIKE PROTEIN, DERLIN"/>
    <property type="match status" value="1"/>
</dbReference>
<evidence type="ECO:0000256" key="2">
    <source>
        <dbReference type="ARBA" id="ARBA00008917"/>
    </source>
</evidence>
<organism evidence="9 10">
    <name type="scientific">Dichotomopilus funicola</name>
    <dbReference type="NCBI Taxonomy" id="1934379"/>
    <lineage>
        <taxon>Eukaryota</taxon>
        <taxon>Fungi</taxon>
        <taxon>Dikarya</taxon>
        <taxon>Ascomycota</taxon>
        <taxon>Pezizomycotina</taxon>
        <taxon>Sordariomycetes</taxon>
        <taxon>Sordariomycetidae</taxon>
        <taxon>Sordariales</taxon>
        <taxon>Chaetomiaceae</taxon>
        <taxon>Dichotomopilus</taxon>
    </lineage>
</organism>
<evidence type="ECO:0000256" key="5">
    <source>
        <dbReference type="ARBA" id="ARBA00022989"/>
    </source>
</evidence>
<comment type="similarity">
    <text evidence="2 7">Belongs to the derlin family.</text>
</comment>
<dbReference type="Proteomes" id="UP001302676">
    <property type="component" value="Unassembled WGS sequence"/>
</dbReference>
<dbReference type="InterPro" id="IPR007599">
    <property type="entry name" value="DER1"/>
</dbReference>
<keyword evidence="5 7" id="KW-1133">Transmembrane helix</keyword>
<dbReference type="GeneID" id="87819399"/>
<protein>
    <recommendedName>
        <fullName evidence="7">Derlin</fullName>
    </recommendedName>
</protein>
<evidence type="ECO:0000256" key="8">
    <source>
        <dbReference type="SAM" id="MobiDB-lite"/>
    </source>
</evidence>
<evidence type="ECO:0000256" key="1">
    <source>
        <dbReference type="ARBA" id="ARBA00004477"/>
    </source>
</evidence>
<comment type="function">
    <text evidence="7">May be involved in the degradation of misfolded endoplasmic reticulum (ER) luminal proteins.</text>
</comment>
<dbReference type="Pfam" id="PF04511">
    <property type="entry name" value="DER1"/>
    <property type="match status" value="1"/>
</dbReference>
<keyword evidence="4 7" id="KW-0256">Endoplasmic reticulum</keyword>
<evidence type="ECO:0000256" key="7">
    <source>
        <dbReference type="RuleBase" id="RU363059"/>
    </source>
</evidence>
<feature type="transmembrane region" description="Helical" evidence="7">
    <location>
        <begin position="98"/>
        <end position="131"/>
    </location>
</feature>
<proteinExistence type="inferred from homology"/>
<sequence length="267" mass="29277">MPSEVMDAYWAAPAMARNLATLIVVTSIAAHFGFVSYGWLYFGEDRLLRFPPEIWRFATNFFLSGPKLGIILDPYFTYQYLKQLETANPKFSRKEDLVWYLMTVGGMIIFLNRAFLGGGFFLGGLIMALAYTATQDQRGIQSGFIVFTVPAQSIPLCMLALSLLLDPSAIPLQLTGLLSAHLHDFLSRLWPEFGGGWNIMTPPRFVSWLVKTPRMVQREYGTAAHQPRGAHGVSGGSAAGDSSGASTGSVLPDSWKTRGSGQRLGGN</sequence>
<gene>
    <name evidence="9" type="ORF">C8A04DRAFT_34304</name>
</gene>
<feature type="compositionally biased region" description="Low complexity" evidence="8">
    <location>
        <begin position="239"/>
        <end position="249"/>
    </location>
</feature>
<keyword evidence="3 7" id="KW-0812">Transmembrane</keyword>
<accession>A0AAN6ZPM8</accession>
<dbReference type="AlphaFoldDB" id="A0AAN6ZPM8"/>
<feature type="transmembrane region" description="Helical" evidence="7">
    <location>
        <begin position="20"/>
        <end position="42"/>
    </location>
</feature>
<evidence type="ECO:0000313" key="9">
    <source>
        <dbReference type="EMBL" id="KAK4147080.1"/>
    </source>
</evidence>
<evidence type="ECO:0000256" key="6">
    <source>
        <dbReference type="ARBA" id="ARBA00023136"/>
    </source>
</evidence>
<dbReference type="RefSeq" id="XP_062640451.1">
    <property type="nucleotide sequence ID" value="XM_062782786.1"/>
</dbReference>
<keyword evidence="10" id="KW-1185">Reference proteome</keyword>
<name>A0AAN6ZPM8_9PEZI</name>
<reference evidence="9" key="1">
    <citation type="journal article" date="2023" name="Mol. Phylogenet. Evol.">
        <title>Genome-scale phylogeny and comparative genomics of the fungal order Sordariales.</title>
        <authorList>
            <person name="Hensen N."/>
            <person name="Bonometti L."/>
            <person name="Westerberg I."/>
            <person name="Brannstrom I.O."/>
            <person name="Guillou S."/>
            <person name="Cros-Aarteil S."/>
            <person name="Calhoun S."/>
            <person name="Haridas S."/>
            <person name="Kuo A."/>
            <person name="Mondo S."/>
            <person name="Pangilinan J."/>
            <person name="Riley R."/>
            <person name="LaButti K."/>
            <person name="Andreopoulos B."/>
            <person name="Lipzen A."/>
            <person name="Chen C."/>
            <person name="Yan M."/>
            <person name="Daum C."/>
            <person name="Ng V."/>
            <person name="Clum A."/>
            <person name="Steindorff A."/>
            <person name="Ohm R.A."/>
            <person name="Martin F."/>
            <person name="Silar P."/>
            <person name="Natvig D.O."/>
            <person name="Lalanne C."/>
            <person name="Gautier V."/>
            <person name="Ament-Velasquez S.L."/>
            <person name="Kruys A."/>
            <person name="Hutchinson M.I."/>
            <person name="Powell A.J."/>
            <person name="Barry K."/>
            <person name="Miller A.N."/>
            <person name="Grigoriev I.V."/>
            <person name="Debuchy R."/>
            <person name="Gladieux P."/>
            <person name="Hiltunen Thoren M."/>
            <person name="Johannesson H."/>
        </authorList>
    </citation>
    <scope>NUCLEOTIDE SEQUENCE</scope>
    <source>
        <strain evidence="9">CBS 141.50</strain>
    </source>
</reference>
<comment type="caution">
    <text evidence="7">Lacks conserved residue(s) required for the propagation of feature annotation.</text>
</comment>
<reference evidence="9" key="2">
    <citation type="submission" date="2023-05" db="EMBL/GenBank/DDBJ databases">
        <authorList>
            <consortium name="Lawrence Berkeley National Laboratory"/>
            <person name="Steindorff A."/>
            <person name="Hensen N."/>
            <person name="Bonometti L."/>
            <person name="Westerberg I."/>
            <person name="Brannstrom I.O."/>
            <person name="Guillou S."/>
            <person name="Cros-Aarteil S."/>
            <person name="Calhoun S."/>
            <person name="Haridas S."/>
            <person name="Kuo A."/>
            <person name="Mondo S."/>
            <person name="Pangilinan J."/>
            <person name="Riley R."/>
            <person name="Labutti K."/>
            <person name="Andreopoulos B."/>
            <person name="Lipzen A."/>
            <person name="Chen C."/>
            <person name="Yanf M."/>
            <person name="Daum C."/>
            <person name="Ng V."/>
            <person name="Clum A."/>
            <person name="Ohm R."/>
            <person name="Martin F."/>
            <person name="Silar P."/>
            <person name="Natvig D."/>
            <person name="Lalanne C."/>
            <person name="Gautier V."/>
            <person name="Ament-Velasquez S.L."/>
            <person name="Kruys A."/>
            <person name="Hutchinson M.I."/>
            <person name="Powell A.J."/>
            <person name="Barry K."/>
            <person name="Miller A.N."/>
            <person name="Grigoriev I.V."/>
            <person name="Debuchy R."/>
            <person name="Gladieux P."/>
            <person name="Thoren M.H."/>
            <person name="Johannesson H."/>
        </authorList>
    </citation>
    <scope>NUCLEOTIDE SEQUENCE</scope>
    <source>
        <strain evidence="9">CBS 141.50</strain>
    </source>
</reference>
<feature type="transmembrane region" description="Helical" evidence="7">
    <location>
        <begin position="143"/>
        <end position="165"/>
    </location>
</feature>